<evidence type="ECO:0008006" key="4">
    <source>
        <dbReference type="Google" id="ProtNLM"/>
    </source>
</evidence>
<gene>
    <name evidence="2" type="ORF">GC106_45870</name>
</gene>
<keyword evidence="3" id="KW-1185">Reference proteome</keyword>
<evidence type="ECO:0000313" key="2">
    <source>
        <dbReference type="EMBL" id="NRN67348.1"/>
    </source>
</evidence>
<feature type="transmembrane region" description="Helical" evidence="1">
    <location>
        <begin position="43"/>
        <end position="74"/>
    </location>
</feature>
<reference evidence="2 3" key="1">
    <citation type="submission" date="2020-01" db="EMBL/GenBank/DDBJ databases">
        <title>Kibdelosporangium persica a novel Actinomycetes from a hot desert in Iran.</title>
        <authorList>
            <person name="Safaei N."/>
            <person name="Zaburannyi N."/>
            <person name="Mueller R."/>
            <person name="Wink J."/>
        </authorList>
    </citation>
    <scope>NUCLEOTIDE SEQUENCE [LARGE SCALE GENOMIC DNA]</scope>
    <source>
        <strain evidence="2 3">4NS15</strain>
    </source>
</reference>
<sequence>MPVEEESSRLDDLMGVEDRAAGARKAQLPKLRAFWHAATRGRYWPVTVIVTLAVVGVLIYFAVGLIAGFFAGIVE</sequence>
<protein>
    <recommendedName>
        <fullName evidence="4">DUF3566 domain-containing protein</fullName>
    </recommendedName>
</protein>
<proteinExistence type="predicted"/>
<keyword evidence="1" id="KW-0472">Membrane</keyword>
<accession>A0ABX2F949</accession>
<dbReference type="EMBL" id="JAAATY010000014">
    <property type="protein sequence ID" value="NRN67348.1"/>
    <property type="molecule type" value="Genomic_DNA"/>
</dbReference>
<dbReference type="Proteomes" id="UP000763557">
    <property type="component" value="Unassembled WGS sequence"/>
</dbReference>
<name>A0ABX2F949_9PSEU</name>
<keyword evidence="1" id="KW-1133">Transmembrane helix</keyword>
<keyword evidence="1" id="KW-0812">Transmembrane</keyword>
<evidence type="ECO:0000256" key="1">
    <source>
        <dbReference type="SAM" id="Phobius"/>
    </source>
</evidence>
<evidence type="ECO:0000313" key="3">
    <source>
        <dbReference type="Proteomes" id="UP000763557"/>
    </source>
</evidence>
<comment type="caution">
    <text evidence="2">The sequence shown here is derived from an EMBL/GenBank/DDBJ whole genome shotgun (WGS) entry which is preliminary data.</text>
</comment>
<organism evidence="2 3">
    <name type="scientific">Kibdelosporangium persicum</name>
    <dbReference type="NCBI Taxonomy" id="2698649"/>
    <lineage>
        <taxon>Bacteria</taxon>
        <taxon>Bacillati</taxon>
        <taxon>Actinomycetota</taxon>
        <taxon>Actinomycetes</taxon>
        <taxon>Pseudonocardiales</taxon>
        <taxon>Pseudonocardiaceae</taxon>
        <taxon>Kibdelosporangium</taxon>
    </lineage>
</organism>